<accession>A0A0P1LB15</accession>
<organism evidence="14 15">
    <name type="scientific">Candidatus Kryptonium thompsonii</name>
    <dbReference type="NCBI Taxonomy" id="1633631"/>
    <lineage>
        <taxon>Bacteria</taxon>
        <taxon>Pseudomonadati</taxon>
        <taxon>Candidatus Kryptoniota</taxon>
        <taxon>Candidatus Kryptonium</taxon>
    </lineage>
</organism>
<dbReference type="GO" id="GO:0006784">
    <property type="term" value="P:heme A biosynthetic process"/>
    <property type="evidence" value="ECO:0007669"/>
    <property type="project" value="InterPro"/>
</dbReference>
<comment type="pathway">
    <text evidence="11">Porphyrin-containing compound metabolism.</text>
</comment>
<dbReference type="RefSeq" id="WP_047133142.1">
    <property type="nucleotide sequence ID" value="NZ_CZVI01000069.1"/>
</dbReference>
<accession>A0A0P1LK34</accession>
<evidence type="ECO:0000256" key="4">
    <source>
        <dbReference type="ARBA" id="ARBA00022723"/>
    </source>
</evidence>
<reference evidence="13 16" key="2">
    <citation type="submission" date="2015-11" db="EMBL/GenBank/DDBJ databases">
        <authorList>
            <person name="Varghese N."/>
        </authorList>
    </citation>
    <scope>NUCLEOTIDE SEQUENCE [LARGE SCALE GENOMIC DNA]</scope>
    <source>
        <strain evidence="13 16">JGI-8</strain>
    </source>
</reference>
<dbReference type="GO" id="GO:0016020">
    <property type="term" value="C:membrane"/>
    <property type="evidence" value="ECO:0007669"/>
    <property type="project" value="UniProtKB-SubCell"/>
</dbReference>
<accession>A0A0P1P391</accession>
<evidence type="ECO:0000256" key="3">
    <source>
        <dbReference type="ARBA" id="ARBA00022692"/>
    </source>
</evidence>
<keyword evidence="16" id="KW-1185">Reference proteome</keyword>
<keyword evidence="9 12" id="KW-0472">Membrane</keyword>
<accession>A0A0P1NWE8</accession>
<dbReference type="PANTHER" id="PTHR35457:SF1">
    <property type="entry name" value="HEME A SYNTHASE"/>
    <property type="match status" value="1"/>
</dbReference>
<keyword evidence="4" id="KW-0479">Metal-binding</keyword>
<evidence type="ECO:0000313" key="16">
    <source>
        <dbReference type="Proteomes" id="UP000182200"/>
    </source>
</evidence>
<dbReference type="Proteomes" id="UP000182200">
    <property type="component" value="Unassembled WGS sequence"/>
</dbReference>
<dbReference type="Pfam" id="PF02628">
    <property type="entry name" value="COX15-CtaA"/>
    <property type="match status" value="1"/>
</dbReference>
<dbReference type="EMBL" id="CZVI01000069">
    <property type="protein sequence ID" value="CUS95305.1"/>
    <property type="molecule type" value="Genomic_DNA"/>
</dbReference>
<accession>A0A0S4MWE6</accession>
<dbReference type="InterPro" id="IPR003780">
    <property type="entry name" value="COX15/CtaA_fam"/>
</dbReference>
<feature type="transmembrane region" description="Helical" evidence="12">
    <location>
        <begin position="251"/>
        <end position="269"/>
    </location>
</feature>
<reference evidence="14 15" key="1">
    <citation type="submission" date="2015-11" db="EMBL/GenBank/DDBJ databases">
        <authorList>
            <person name="Zhang Y."/>
            <person name="Guo Z."/>
        </authorList>
    </citation>
    <scope>NUCLEOTIDE SEQUENCE [LARGE SCALE GENOMIC DNA]</scope>
    <source>
        <strain evidence="14">JGI-4</strain>
    </source>
</reference>
<evidence type="ECO:0000313" key="14">
    <source>
        <dbReference type="EMBL" id="CUU01773.1"/>
    </source>
</evidence>
<evidence type="ECO:0000256" key="2">
    <source>
        <dbReference type="ARBA" id="ARBA00022475"/>
    </source>
</evidence>
<dbReference type="GO" id="GO:0046872">
    <property type="term" value="F:metal ion binding"/>
    <property type="evidence" value="ECO:0007669"/>
    <property type="project" value="UniProtKB-KW"/>
</dbReference>
<keyword evidence="3 12" id="KW-0812">Transmembrane</keyword>
<keyword evidence="5 12" id="KW-1133">Transmembrane helix</keyword>
<dbReference type="AlphaFoldDB" id="A0A0P1LB15"/>
<evidence type="ECO:0000256" key="8">
    <source>
        <dbReference type="ARBA" id="ARBA00023133"/>
    </source>
</evidence>
<dbReference type="InterPro" id="IPR050450">
    <property type="entry name" value="COX15/CtaA_HemeA_synthase"/>
</dbReference>
<protein>
    <submittedName>
        <fullName evidence="14">Cytochrome c oxidase assembly protein subunit 15</fullName>
    </submittedName>
</protein>
<keyword evidence="7" id="KW-0408">Iron</keyword>
<evidence type="ECO:0000256" key="6">
    <source>
        <dbReference type="ARBA" id="ARBA00023002"/>
    </source>
</evidence>
<feature type="transmembrane region" description="Helical" evidence="12">
    <location>
        <begin position="180"/>
        <end position="198"/>
    </location>
</feature>
<evidence type="ECO:0000313" key="13">
    <source>
        <dbReference type="EMBL" id="CUS95305.1"/>
    </source>
</evidence>
<gene>
    <name evidence="14" type="ORF">JGI4_00360</name>
    <name evidence="13" type="ORF">JGI8_02140</name>
</gene>
<keyword evidence="10" id="KW-1015">Disulfide bond</keyword>
<proteinExistence type="predicted"/>
<name>A0A0P1LB15_9BACT</name>
<accession>A0A0P1M1U9</accession>
<feature type="transmembrane region" description="Helical" evidence="12">
    <location>
        <begin position="133"/>
        <end position="159"/>
    </location>
</feature>
<evidence type="ECO:0000256" key="9">
    <source>
        <dbReference type="ARBA" id="ARBA00023136"/>
    </source>
</evidence>
<feature type="transmembrane region" description="Helical" evidence="12">
    <location>
        <begin position="281"/>
        <end position="301"/>
    </location>
</feature>
<feature type="transmembrane region" description="Helical" evidence="12">
    <location>
        <begin position="91"/>
        <end position="113"/>
    </location>
</feature>
<accession>A0A0P1MIA8</accession>
<keyword evidence="8" id="KW-0350">Heme biosynthesis</keyword>
<dbReference type="GO" id="GO:0016491">
    <property type="term" value="F:oxidoreductase activity"/>
    <property type="evidence" value="ECO:0007669"/>
    <property type="project" value="UniProtKB-KW"/>
</dbReference>
<dbReference type="EMBL" id="FAOP01000002">
    <property type="protein sequence ID" value="CUU01773.1"/>
    <property type="molecule type" value="Genomic_DNA"/>
</dbReference>
<keyword evidence="2" id="KW-1003">Cell membrane</keyword>
<evidence type="ECO:0000256" key="11">
    <source>
        <dbReference type="ARBA" id="ARBA00023444"/>
    </source>
</evidence>
<feature type="transmembrane region" description="Helical" evidence="12">
    <location>
        <begin position="307"/>
        <end position="328"/>
    </location>
</feature>
<evidence type="ECO:0000256" key="1">
    <source>
        <dbReference type="ARBA" id="ARBA00004141"/>
    </source>
</evidence>
<accession>A0A0P1MKB8</accession>
<evidence type="ECO:0000256" key="12">
    <source>
        <dbReference type="SAM" id="Phobius"/>
    </source>
</evidence>
<sequence length="345" mass="37652">MYSKGLHRFAVLTAAFIVFLIGVGASVTSTGSGDAVPDWPLSYGTLFPRMVGGVFYEHGHRLVAGTAAILITILMIWLLRSNQPKYVKTFGVIAFVAVLLQAILGGLRVLVISDPEVQNTATEIFSVGHVEPIRMAIAITHATLAEIVLCMTFLISLFTSKAWVKFEADRIDTGVRIAKLYTLTFAFAFIQILLGALVRHTQSGMAIPDFPLSFGKIIPPFGNLPYDPNAPFQISYAELQFKVAIHFAHRVWAFVVAGVGIYASILAIRTSVKLFRNLAKMWISLIVLQILLGAFVVWTKLAVLVTVLHVAVGATILGMTLILSVLGWKSIKLAVEQKELILSNS</sequence>
<dbReference type="STRING" id="1633631.GCA_001442925_00362"/>
<dbReference type="Proteomes" id="UP000182011">
    <property type="component" value="Unassembled WGS sequence"/>
</dbReference>
<evidence type="ECO:0000313" key="15">
    <source>
        <dbReference type="Proteomes" id="UP000182011"/>
    </source>
</evidence>
<feature type="transmembrane region" description="Helical" evidence="12">
    <location>
        <begin position="59"/>
        <end position="79"/>
    </location>
</feature>
<dbReference type="PANTHER" id="PTHR35457">
    <property type="entry name" value="HEME A SYNTHASE"/>
    <property type="match status" value="1"/>
</dbReference>
<accession>A0A0P1LK77</accession>
<evidence type="ECO:0000256" key="10">
    <source>
        <dbReference type="ARBA" id="ARBA00023157"/>
    </source>
</evidence>
<evidence type="ECO:0000256" key="7">
    <source>
        <dbReference type="ARBA" id="ARBA00023004"/>
    </source>
</evidence>
<comment type="subcellular location">
    <subcellularLocation>
        <location evidence="1">Membrane</location>
        <topology evidence="1">Multi-pass membrane protein</topology>
    </subcellularLocation>
</comment>
<keyword evidence="6" id="KW-0560">Oxidoreductase</keyword>
<accession>A0A0P1P343</accession>
<evidence type="ECO:0000256" key="5">
    <source>
        <dbReference type="ARBA" id="ARBA00022989"/>
    </source>
</evidence>